<reference evidence="2" key="2">
    <citation type="journal article" date="2023" name="BMC Genomics">
        <title>Pest status, molecular evolution, and epigenetic factors derived from the genome assembly of Frankliniella fusca, a thysanopteran phytovirus vector.</title>
        <authorList>
            <person name="Catto M.A."/>
            <person name="Labadie P.E."/>
            <person name="Jacobson A.L."/>
            <person name="Kennedy G.G."/>
            <person name="Srinivasan R."/>
            <person name="Hunt B.G."/>
        </authorList>
    </citation>
    <scope>NUCLEOTIDE SEQUENCE</scope>
    <source>
        <strain evidence="2">PL_HMW_Pooled</strain>
    </source>
</reference>
<sequence length="217" mass="24919">MEAGGIIAKVEHLTEESWVSNIVIVTKPNKSIRICLDPVDLNKAFIREPHLIPTVAEISERLSHQEYYTLLDLKDGFYHIQLDEPSSFKCCFATPFGLYRFLGCPFGVVSAPELFQRLNEEIFKGIYNVLIYFDDVLAFGKTKDEHDQAVRQVIQRAREVNVKFNPEKLQYKQNSVKYVGHLFSSKGMAVDRDRLNIILQLQPPKSPKELQSNTCLK</sequence>
<dbReference type="Gene3D" id="3.10.10.10">
    <property type="entry name" value="HIV Type 1 Reverse Transcriptase, subunit A, domain 1"/>
    <property type="match status" value="1"/>
</dbReference>
<comment type="caution">
    <text evidence="2">The sequence shown here is derived from an EMBL/GenBank/DDBJ whole genome shotgun (WGS) entry which is preliminary data.</text>
</comment>
<dbReference type="GO" id="GO:0071897">
    <property type="term" value="P:DNA biosynthetic process"/>
    <property type="evidence" value="ECO:0007669"/>
    <property type="project" value="UniProtKB-ARBA"/>
</dbReference>
<dbReference type="PROSITE" id="PS50878">
    <property type="entry name" value="RT_POL"/>
    <property type="match status" value="1"/>
</dbReference>
<dbReference type="SUPFAM" id="SSF56672">
    <property type="entry name" value="DNA/RNA polymerases"/>
    <property type="match status" value="1"/>
</dbReference>
<dbReference type="InterPro" id="IPR043128">
    <property type="entry name" value="Rev_trsase/Diguanyl_cyclase"/>
</dbReference>
<dbReference type="PANTHER" id="PTHR37984">
    <property type="entry name" value="PROTEIN CBG26694"/>
    <property type="match status" value="1"/>
</dbReference>
<dbReference type="PANTHER" id="PTHR37984:SF5">
    <property type="entry name" value="PROTEIN NYNRIN-LIKE"/>
    <property type="match status" value="1"/>
</dbReference>
<organism evidence="2 3">
    <name type="scientific">Frankliniella fusca</name>
    <dbReference type="NCBI Taxonomy" id="407009"/>
    <lineage>
        <taxon>Eukaryota</taxon>
        <taxon>Metazoa</taxon>
        <taxon>Ecdysozoa</taxon>
        <taxon>Arthropoda</taxon>
        <taxon>Hexapoda</taxon>
        <taxon>Insecta</taxon>
        <taxon>Pterygota</taxon>
        <taxon>Neoptera</taxon>
        <taxon>Paraneoptera</taxon>
        <taxon>Thysanoptera</taxon>
        <taxon>Terebrantia</taxon>
        <taxon>Thripoidea</taxon>
        <taxon>Thripidae</taxon>
        <taxon>Frankliniella</taxon>
    </lineage>
</organism>
<gene>
    <name evidence="2" type="ORF">KUF71_014970</name>
</gene>
<keyword evidence="3" id="KW-1185">Reference proteome</keyword>
<dbReference type="Pfam" id="PF00078">
    <property type="entry name" value="RVT_1"/>
    <property type="match status" value="1"/>
</dbReference>
<accession>A0AAE1HSF5</accession>
<evidence type="ECO:0000259" key="1">
    <source>
        <dbReference type="PROSITE" id="PS50878"/>
    </source>
</evidence>
<dbReference type="Proteomes" id="UP001219518">
    <property type="component" value="Unassembled WGS sequence"/>
</dbReference>
<dbReference type="Gene3D" id="3.30.70.270">
    <property type="match status" value="1"/>
</dbReference>
<dbReference type="InterPro" id="IPR043502">
    <property type="entry name" value="DNA/RNA_pol_sf"/>
</dbReference>
<dbReference type="EMBL" id="JAHWGI010001269">
    <property type="protein sequence ID" value="KAK3926634.1"/>
    <property type="molecule type" value="Genomic_DNA"/>
</dbReference>
<name>A0AAE1HSF5_9NEOP</name>
<reference evidence="2" key="1">
    <citation type="submission" date="2021-07" db="EMBL/GenBank/DDBJ databases">
        <authorList>
            <person name="Catto M.A."/>
            <person name="Jacobson A."/>
            <person name="Kennedy G."/>
            <person name="Labadie P."/>
            <person name="Hunt B.G."/>
            <person name="Srinivasan R."/>
        </authorList>
    </citation>
    <scope>NUCLEOTIDE SEQUENCE</scope>
    <source>
        <strain evidence="2">PL_HMW_Pooled</strain>
        <tissue evidence="2">Head</tissue>
    </source>
</reference>
<proteinExistence type="predicted"/>
<dbReference type="InterPro" id="IPR050951">
    <property type="entry name" value="Retrovirus_Pol_polyprotein"/>
</dbReference>
<protein>
    <submittedName>
        <fullName evidence="2">Retrovirus-related Pol polyprotein from transposon 17.6</fullName>
    </submittedName>
</protein>
<evidence type="ECO:0000313" key="2">
    <source>
        <dbReference type="EMBL" id="KAK3926634.1"/>
    </source>
</evidence>
<dbReference type="InterPro" id="IPR000477">
    <property type="entry name" value="RT_dom"/>
</dbReference>
<dbReference type="CDD" id="cd01647">
    <property type="entry name" value="RT_LTR"/>
    <property type="match status" value="1"/>
</dbReference>
<feature type="domain" description="Reverse transcriptase" evidence="1">
    <location>
        <begin position="6"/>
        <end position="183"/>
    </location>
</feature>
<dbReference type="AlphaFoldDB" id="A0AAE1HSF5"/>
<evidence type="ECO:0000313" key="3">
    <source>
        <dbReference type="Proteomes" id="UP001219518"/>
    </source>
</evidence>